<evidence type="ECO:0000256" key="6">
    <source>
        <dbReference type="ARBA" id="ARBA00022806"/>
    </source>
</evidence>
<dbReference type="GO" id="GO:0033202">
    <property type="term" value="C:DNA helicase complex"/>
    <property type="evidence" value="ECO:0007669"/>
    <property type="project" value="TreeGrafter"/>
</dbReference>
<evidence type="ECO:0000256" key="1">
    <source>
        <dbReference type="ARBA" id="ARBA00009922"/>
    </source>
</evidence>
<name>A0A6J6SQ00_9ZZZZ</name>
<evidence type="ECO:0000256" key="11">
    <source>
        <dbReference type="ARBA" id="ARBA00023235"/>
    </source>
</evidence>
<dbReference type="Pfam" id="PF12705">
    <property type="entry name" value="PDDEXK_1"/>
    <property type="match status" value="1"/>
</dbReference>
<keyword evidence="11" id="KW-0413">Isomerase</keyword>
<evidence type="ECO:0000256" key="12">
    <source>
        <dbReference type="ARBA" id="ARBA00034617"/>
    </source>
</evidence>
<dbReference type="GO" id="GO:0004527">
    <property type="term" value="F:exonuclease activity"/>
    <property type="evidence" value="ECO:0007669"/>
    <property type="project" value="UniProtKB-KW"/>
</dbReference>
<evidence type="ECO:0000259" key="15">
    <source>
        <dbReference type="PROSITE" id="PS51198"/>
    </source>
</evidence>
<keyword evidence="10" id="KW-0234">DNA repair</keyword>
<dbReference type="InterPro" id="IPR027417">
    <property type="entry name" value="P-loop_NTPase"/>
</dbReference>
<accession>A0A6J6SQ00</accession>
<dbReference type="SUPFAM" id="SSF52540">
    <property type="entry name" value="P-loop containing nucleoside triphosphate hydrolases"/>
    <property type="match status" value="1"/>
</dbReference>
<evidence type="ECO:0000313" key="17">
    <source>
        <dbReference type="EMBL" id="CAB4736854.1"/>
    </source>
</evidence>
<evidence type="ECO:0000256" key="7">
    <source>
        <dbReference type="ARBA" id="ARBA00022839"/>
    </source>
</evidence>
<dbReference type="InterPro" id="IPR038726">
    <property type="entry name" value="PDDEXK_AddAB-type"/>
</dbReference>
<reference evidence="17" key="1">
    <citation type="submission" date="2020-05" db="EMBL/GenBank/DDBJ databases">
        <authorList>
            <person name="Chiriac C."/>
            <person name="Salcher M."/>
            <person name="Ghai R."/>
            <person name="Kavagutti S V."/>
        </authorList>
    </citation>
    <scope>NUCLEOTIDE SEQUENCE</scope>
</reference>
<comment type="similarity">
    <text evidence="1">Belongs to the helicase family. UvrD subfamily.</text>
</comment>
<keyword evidence="6" id="KW-0347">Helicase</keyword>
<dbReference type="InterPro" id="IPR014017">
    <property type="entry name" value="DNA_helicase_UvrD-like_C"/>
</dbReference>
<dbReference type="EC" id="5.6.2.4" evidence="13"/>
<keyword evidence="7" id="KW-0269">Exonuclease</keyword>
<dbReference type="InterPro" id="IPR013986">
    <property type="entry name" value="DExx_box_DNA_helicase_dom_sf"/>
</dbReference>
<sequence length="1068" mass="117212">MVAKAKAADRSARKIELIRPVLAPSNFSPNSEQQAVIDSINSSGSKAARLIVFGGAGTGKTSTLVESVAPQIKSGLDPNSILVLSFGRERASELRDQIVIQSGASAFEPIVRTFHSLAFSIINTQVDPEDPKYVLISGAEQDSFIRELLANPEHSPEVNWPKVLEPALSTKGFARELRDLILRASERNFTYKKLTEKGKLLNEPWWEPAAKFWKIYDEVLAIRYGFISGTAKRIDSSSIISQGIFDLTNKPKVREAFQNKFKLIIVDEFQESDNSQRELLNLLASDQVILFADPQSAIGQFRGADPEGVRAFADANGYRQLFLTTSMRTPDAITDLGNAISSKFRNPVETVGSKAESGKVDVAKLASQSDCANYIAHAFRSAHLREGIPWSEMAVILRSPGAGISAISRAFALNNIPIQIASDALALGENPAIKPILTIAQIALGKIKLVPANWDLIEEILFSEFGGADALSLRQMRIDLGKLRESGDAAKSSTQVILEILDHNDAPLPWEQLLSLKRVADVIAEARKVVRMNNKGGAQVDIADLIWAIWNSAKNYDGDQLANVWRNRALKGGVRGASADRDLDAVITLFESARRFAERMPGSNPQLFLDQLLSESIQSDAIAARGQRGDVVNVMTVHSAKGLEWDLVAITGLQEGIWPNLRQRGSLLGSERLVESERSQLTARREIEASAANALIEDERRLLNVAVSRAKKALVVTAYSKEDDSEPSQYFEEIYEFVHGHSSIDAENFDLPRALTPQALVSTLRRDLESQDLAKREFAARLLKTLAANEIASAKSENWLGALALSSEEPVLPPDAQVSVSPSNLQSFSECGLKWFIERSGGRDGDSTAQLLGVAIHSLAAMLKSEPGLTYEDLVNRLENGWELIDGNKGWVRDYQFKKALEKLEKFYKWHAENKSQRTLFAVEAEFEKVIGRALFNGSVDRVEIDQEGRVYIVDLKTGASDISKAKSEEHKQLAGYQLAVYEEAFSGDSPGNQSAGAELLFLGNDSKSASAKPQLPKDHEIIKAEVIAAADAMSANQFTATVNERCRMCAVKAICPIQPHGRTVIDK</sequence>
<evidence type="ECO:0000256" key="10">
    <source>
        <dbReference type="ARBA" id="ARBA00023204"/>
    </source>
</evidence>
<evidence type="ECO:0000256" key="3">
    <source>
        <dbReference type="ARBA" id="ARBA00022741"/>
    </source>
</evidence>
<keyword evidence="2" id="KW-0540">Nuclease</keyword>
<dbReference type="InterPro" id="IPR011604">
    <property type="entry name" value="PDDEXK-like_dom_sf"/>
</dbReference>
<dbReference type="Pfam" id="PF13361">
    <property type="entry name" value="UvrD_C"/>
    <property type="match status" value="1"/>
</dbReference>
<dbReference type="PANTHER" id="PTHR11070:SF59">
    <property type="entry name" value="DNA 3'-5' HELICASE"/>
    <property type="match status" value="1"/>
</dbReference>
<evidence type="ECO:0000256" key="4">
    <source>
        <dbReference type="ARBA" id="ARBA00022763"/>
    </source>
</evidence>
<dbReference type="Gene3D" id="3.90.320.10">
    <property type="match status" value="1"/>
</dbReference>
<evidence type="ECO:0000256" key="14">
    <source>
        <dbReference type="ARBA" id="ARBA00048988"/>
    </source>
</evidence>
<dbReference type="EMBL" id="CAEZYV010000067">
    <property type="protein sequence ID" value="CAB4736854.1"/>
    <property type="molecule type" value="Genomic_DNA"/>
</dbReference>
<keyword evidence="3" id="KW-0547">Nucleotide-binding</keyword>
<dbReference type="InterPro" id="IPR014016">
    <property type="entry name" value="UvrD-like_ATP-bd"/>
</dbReference>
<evidence type="ECO:0000256" key="8">
    <source>
        <dbReference type="ARBA" id="ARBA00022840"/>
    </source>
</evidence>
<proteinExistence type="inferred from homology"/>
<dbReference type="GO" id="GO:0005524">
    <property type="term" value="F:ATP binding"/>
    <property type="evidence" value="ECO:0007669"/>
    <property type="project" value="UniProtKB-KW"/>
</dbReference>
<evidence type="ECO:0000256" key="9">
    <source>
        <dbReference type="ARBA" id="ARBA00023125"/>
    </source>
</evidence>
<evidence type="ECO:0000256" key="2">
    <source>
        <dbReference type="ARBA" id="ARBA00022722"/>
    </source>
</evidence>
<dbReference type="PROSITE" id="PS51217">
    <property type="entry name" value="UVRD_HELICASE_CTER"/>
    <property type="match status" value="1"/>
</dbReference>
<feature type="domain" description="UvrD-like helicase C-terminal" evidence="16">
    <location>
        <begin position="331"/>
        <end position="642"/>
    </location>
</feature>
<dbReference type="InterPro" id="IPR000212">
    <property type="entry name" value="DNA_helicase_UvrD/REP"/>
</dbReference>
<evidence type="ECO:0000256" key="5">
    <source>
        <dbReference type="ARBA" id="ARBA00022801"/>
    </source>
</evidence>
<dbReference type="PANTHER" id="PTHR11070">
    <property type="entry name" value="UVRD / RECB / PCRA DNA HELICASE FAMILY MEMBER"/>
    <property type="match status" value="1"/>
</dbReference>
<keyword evidence="8" id="KW-0067">ATP-binding</keyword>
<comment type="catalytic activity">
    <reaction evidence="14">
        <text>ATP + H2O = ADP + phosphate + H(+)</text>
        <dbReference type="Rhea" id="RHEA:13065"/>
        <dbReference type="ChEBI" id="CHEBI:15377"/>
        <dbReference type="ChEBI" id="CHEBI:15378"/>
        <dbReference type="ChEBI" id="CHEBI:30616"/>
        <dbReference type="ChEBI" id="CHEBI:43474"/>
        <dbReference type="ChEBI" id="CHEBI:456216"/>
        <dbReference type="EC" id="5.6.2.4"/>
    </reaction>
</comment>
<dbReference type="Gene3D" id="1.10.486.10">
    <property type="entry name" value="PCRA, domain 4"/>
    <property type="match status" value="1"/>
</dbReference>
<dbReference type="Gene3D" id="3.40.50.300">
    <property type="entry name" value="P-loop containing nucleotide triphosphate hydrolases"/>
    <property type="match status" value="2"/>
</dbReference>
<comment type="catalytic activity">
    <reaction evidence="12">
        <text>Couples ATP hydrolysis with the unwinding of duplex DNA by translocating in the 3'-5' direction.</text>
        <dbReference type="EC" id="5.6.2.4"/>
    </reaction>
</comment>
<dbReference type="AlphaFoldDB" id="A0A6J6SQ00"/>
<keyword evidence="4" id="KW-0227">DNA damage</keyword>
<dbReference type="GO" id="GO:0043138">
    <property type="term" value="F:3'-5' DNA helicase activity"/>
    <property type="evidence" value="ECO:0007669"/>
    <property type="project" value="UniProtKB-EC"/>
</dbReference>
<dbReference type="GO" id="GO:0003677">
    <property type="term" value="F:DNA binding"/>
    <property type="evidence" value="ECO:0007669"/>
    <property type="project" value="UniProtKB-KW"/>
</dbReference>
<feature type="domain" description="UvrD-like helicase ATP-binding" evidence="15">
    <location>
        <begin position="33"/>
        <end position="330"/>
    </location>
</feature>
<organism evidence="17">
    <name type="scientific">freshwater metagenome</name>
    <dbReference type="NCBI Taxonomy" id="449393"/>
    <lineage>
        <taxon>unclassified sequences</taxon>
        <taxon>metagenomes</taxon>
        <taxon>ecological metagenomes</taxon>
    </lineage>
</organism>
<gene>
    <name evidence="17" type="ORF">UFOPK2788_00554</name>
</gene>
<evidence type="ECO:0000259" key="16">
    <source>
        <dbReference type="PROSITE" id="PS51217"/>
    </source>
</evidence>
<dbReference type="PROSITE" id="PS51198">
    <property type="entry name" value="UVRD_HELICASE_ATP_BIND"/>
    <property type="match status" value="1"/>
</dbReference>
<evidence type="ECO:0000256" key="13">
    <source>
        <dbReference type="ARBA" id="ARBA00034808"/>
    </source>
</evidence>
<dbReference type="GO" id="GO:0005829">
    <property type="term" value="C:cytosol"/>
    <property type="evidence" value="ECO:0007669"/>
    <property type="project" value="TreeGrafter"/>
</dbReference>
<protein>
    <recommendedName>
        <fullName evidence="13">DNA 3'-5' helicase</fullName>
        <ecNumber evidence="13">5.6.2.4</ecNumber>
    </recommendedName>
</protein>
<keyword evidence="5" id="KW-0378">Hydrolase</keyword>
<keyword evidence="9" id="KW-0238">DNA-binding</keyword>
<dbReference type="GO" id="GO:0000725">
    <property type="term" value="P:recombinational repair"/>
    <property type="evidence" value="ECO:0007669"/>
    <property type="project" value="TreeGrafter"/>
</dbReference>
<dbReference type="Pfam" id="PF00580">
    <property type="entry name" value="UvrD-helicase"/>
    <property type="match status" value="1"/>
</dbReference>
<dbReference type="Gene3D" id="1.10.10.160">
    <property type="match status" value="1"/>
</dbReference>